<dbReference type="GO" id="GO:0008757">
    <property type="term" value="F:S-adenosylmethionine-dependent methyltransferase activity"/>
    <property type="evidence" value="ECO:0007669"/>
    <property type="project" value="InterPro"/>
</dbReference>
<proteinExistence type="predicted"/>
<feature type="domain" description="Methyltransferase type 11" evidence="1">
    <location>
        <begin position="32"/>
        <end position="127"/>
    </location>
</feature>
<dbReference type="Pfam" id="PF08241">
    <property type="entry name" value="Methyltransf_11"/>
    <property type="match status" value="1"/>
</dbReference>
<dbReference type="Gene3D" id="3.40.50.150">
    <property type="entry name" value="Vaccinia Virus protein VP39"/>
    <property type="match status" value="1"/>
</dbReference>
<dbReference type="OrthoDB" id="9805171at2"/>
<dbReference type="Proteomes" id="UP000234331">
    <property type="component" value="Unassembled WGS sequence"/>
</dbReference>
<dbReference type="SUPFAM" id="SSF53335">
    <property type="entry name" value="S-adenosyl-L-methionine-dependent methyltransferases"/>
    <property type="match status" value="1"/>
</dbReference>
<reference evidence="2 3" key="1">
    <citation type="submission" date="2017-06" db="EMBL/GenBank/DDBJ databases">
        <authorList>
            <person name="Kim H.J."/>
            <person name="Triplett B.A."/>
        </authorList>
    </citation>
    <scope>NUCLEOTIDE SEQUENCE [LARGE SCALE GENOMIC DNA]</scope>
    <source>
        <strain evidence="2">FRACA_ARgP5</strain>
    </source>
</reference>
<keyword evidence="3" id="KW-1185">Reference proteome</keyword>
<evidence type="ECO:0000259" key="1">
    <source>
        <dbReference type="Pfam" id="PF08241"/>
    </source>
</evidence>
<protein>
    <recommendedName>
        <fullName evidence="1">Methyltransferase type 11 domain-containing protein</fullName>
    </recommendedName>
</protein>
<dbReference type="AlphaFoldDB" id="A0A2I2KR39"/>
<evidence type="ECO:0000313" key="3">
    <source>
        <dbReference type="Proteomes" id="UP000234331"/>
    </source>
</evidence>
<accession>A0A2I2KR39</accession>
<organism evidence="2 3">
    <name type="scientific">Frankia canadensis</name>
    <dbReference type="NCBI Taxonomy" id="1836972"/>
    <lineage>
        <taxon>Bacteria</taxon>
        <taxon>Bacillati</taxon>
        <taxon>Actinomycetota</taxon>
        <taxon>Actinomycetes</taxon>
        <taxon>Frankiales</taxon>
        <taxon>Frankiaceae</taxon>
        <taxon>Frankia</taxon>
    </lineage>
</organism>
<dbReference type="EMBL" id="FZMO01000136">
    <property type="protein sequence ID" value="SNQ48110.1"/>
    <property type="molecule type" value="Genomic_DNA"/>
</dbReference>
<evidence type="ECO:0000313" key="2">
    <source>
        <dbReference type="EMBL" id="SNQ48110.1"/>
    </source>
</evidence>
<dbReference type="InterPro" id="IPR029063">
    <property type="entry name" value="SAM-dependent_MTases_sf"/>
</dbReference>
<dbReference type="InterPro" id="IPR013216">
    <property type="entry name" value="Methyltransf_11"/>
</dbReference>
<sequence length="265" mass="28930">MVERQAFGDGEIRMRDRVLSGAQISPGDHVIDLSVGNGLLTLGALALVGVGGTVTAIDRSHQALDTIPPAGFGAGTLRRVLTEITDIPLQEHSANAVVARAAFVHSPSLIRAFRESARVVRPGGRLSLFELIYADRRHDANLDLPRADIHAAEEVLRWATPGWRYMHRLDMRTAVRHVRRGFRAIDAAMDTVVVRLEGRNDVHAYLHRPPHPSVPSAIDTIAGHDPALAARYATAWHQAIDGQSHITITIPGFYLTATRTDTPIV</sequence>
<name>A0A2I2KR39_9ACTN</name>
<dbReference type="RefSeq" id="WP_133150656.1">
    <property type="nucleotide sequence ID" value="NZ_FZMO01000136.1"/>
</dbReference>
<gene>
    <name evidence="2" type="ORF">FRACA_2200004</name>
</gene>